<keyword evidence="3" id="KW-1185">Reference proteome</keyword>
<dbReference type="EMBL" id="CAJVCH010549858">
    <property type="protein sequence ID" value="CAG7829033.1"/>
    <property type="molecule type" value="Genomic_DNA"/>
</dbReference>
<reference evidence="2" key="1">
    <citation type="submission" date="2021-06" db="EMBL/GenBank/DDBJ databases">
        <authorList>
            <person name="Hodson N. C."/>
            <person name="Mongue J. A."/>
            <person name="Jaron S. K."/>
        </authorList>
    </citation>
    <scope>NUCLEOTIDE SEQUENCE</scope>
</reference>
<dbReference type="Proteomes" id="UP000708208">
    <property type="component" value="Unassembled WGS sequence"/>
</dbReference>
<proteinExistence type="predicted"/>
<dbReference type="AlphaFoldDB" id="A0A8J2PGM9"/>
<evidence type="ECO:0000256" key="1">
    <source>
        <dbReference type="SAM" id="MobiDB-lite"/>
    </source>
</evidence>
<organism evidence="2 3">
    <name type="scientific">Allacma fusca</name>
    <dbReference type="NCBI Taxonomy" id="39272"/>
    <lineage>
        <taxon>Eukaryota</taxon>
        <taxon>Metazoa</taxon>
        <taxon>Ecdysozoa</taxon>
        <taxon>Arthropoda</taxon>
        <taxon>Hexapoda</taxon>
        <taxon>Collembola</taxon>
        <taxon>Symphypleona</taxon>
        <taxon>Sminthuridae</taxon>
        <taxon>Allacma</taxon>
    </lineage>
</organism>
<accession>A0A8J2PGM9</accession>
<feature type="non-terminal residue" evidence="2">
    <location>
        <position position="112"/>
    </location>
</feature>
<evidence type="ECO:0000313" key="2">
    <source>
        <dbReference type="EMBL" id="CAG7829033.1"/>
    </source>
</evidence>
<gene>
    <name evidence="2" type="ORF">AFUS01_LOCUS38919</name>
</gene>
<name>A0A8J2PGM9_9HEXA</name>
<comment type="caution">
    <text evidence="2">The sequence shown here is derived from an EMBL/GenBank/DDBJ whole genome shotgun (WGS) entry which is preliminary data.</text>
</comment>
<dbReference type="OrthoDB" id="6381819at2759"/>
<evidence type="ECO:0000313" key="3">
    <source>
        <dbReference type="Proteomes" id="UP000708208"/>
    </source>
</evidence>
<feature type="region of interest" description="Disordered" evidence="1">
    <location>
        <begin position="1"/>
        <end position="47"/>
    </location>
</feature>
<protein>
    <submittedName>
        <fullName evidence="2">Uncharacterized protein</fullName>
    </submittedName>
</protein>
<sequence>RLRGRRIRNGNGRGHRRNRLSWDREDARSDRFRPNKRVNPGRTNSDAYIPLTSVEECCPTVTHLVEPLNGKNRTGDYVELYRDDTLIQRFYEVSCQPEVVNKPCKFLDGRHS</sequence>
<feature type="compositionally biased region" description="Basic and acidic residues" evidence="1">
    <location>
        <begin position="20"/>
        <end position="33"/>
    </location>
</feature>
<feature type="compositionally biased region" description="Basic residues" evidence="1">
    <location>
        <begin position="1"/>
        <end position="19"/>
    </location>
</feature>
<feature type="non-terminal residue" evidence="2">
    <location>
        <position position="1"/>
    </location>
</feature>